<keyword evidence="16" id="KW-0862">Zinc</keyword>
<evidence type="ECO:0000256" key="6">
    <source>
        <dbReference type="ARBA" id="ARBA00022664"/>
    </source>
</evidence>
<dbReference type="FunFam" id="1.20.120.720:FF:000015">
    <property type="entry name" value="Myosin I"/>
    <property type="match status" value="1"/>
</dbReference>
<dbReference type="FunFam" id="1.20.5.4820:FF:000004">
    <property type="entry name" value="Myosin IE"/>
    <property type="match status" value="1"/>
</dbReference>
<keyword evidence="14" id="KW-0206">Cytoskeleton</keyword>
<dbReference type="Proteomes" id="UP000308199">
    <property type="component" value="Unassembled WGS sequence"/>
</dbReference>
<dbReference type="GO" id="GO:0005524">
    <property type="term" value="F:ATP binding"/>
    <property type="evidence" value="ECO:0007669"/>
    <property type="project" value="UniProtKB-UniRule"/>
</dbReference>
<dbReference type="Pfam" id="PF03732">
    <property type="entry name" value="Retrotrans_gag"/>
    <property type="match status" value="1"/>
</dbReference>
<dbReference type="InterPro" id="IPR011989">
    <property type="entry name" value="ARM-like"/>
</dbReference>
<feature type="compositionally biased region" description="Pro residues" evidence="19">
    <location>
        <begin position="1745"/>
        <end position="1766"/>
    </location>
</feature>
<dbReference type="SUPFAM" id="SSF50044">
    <property type="entry name" value="SH3-domain"/>
    <property type="match status" value="1"/>
</dbReference>
<dbReference type="InterPro" id="IPR036875">
    <property type="entry name" value="Znf_CCHC_sf"/>
</dbReference>
<evidence type="ECO:0000256" key="10">
    <source>
        <dbReference type="ARBA" id="ARBA00022840"/>
    </source>
</evidence>
<feature type="region of interest" description="Disordered" evidence="19">
    <location>
        <begin position="1657"/>
        <end position="1724"/>
    </location>
</feature>
<dbReference type="GO" id="GO:0003676">
    <property type="term" value="F:nucleic acid binding"/>
    <property type="evidence" value="ECO:0007669"/>
    <property type="project" value="InterPro"/>
</dbReference>
<dbReference type="CDD" id="cd01378">
    <property type="entry name" value="MYSc_Myo1"/>
    <property type="match status" value="1"/>
</dbReference>
<evidence type="ECO:0000256" key="5">
    <source>
        <dbReference type="ARBA" id="ARBA00022553"/>
    </source>
</evidence>
<dbReference type="Gene3D" id="3.40.850.10">
    <property type="entry name" value="Kinesin motor domain"/>
    <property type="match status" value="1"/>
</dbReference>
<proteinExistence type="inferred from homology"/>
<dbReference type="PRINTS" id="PR00193">
    <property type="entry name" value="MYOSINHEAVY"/>
</dbReference>
<feature type="region of interest" description="Disordered" evidence="19">
    <location>
        <begin position="2426"/>
        <end position="2446"/>
    </location>
</feature>
<accession>A0A4S4L4N1</accession>
<keyword evidence="16" id="KW-0863">Zinc-finger</keyword>
<dbReference type="InterPro" id="IPR024660">
    <property type="entry name" value="UCS_central_dom"/>
</dbReference>
<dbReference type="InterPro" id="IPR001878">
    <property type="entry name" value="Znf_CCHC"/>
</dbReference>
<evidence type="ECO:0000256" key="14">
    <source>
        <dbReference type="ARBA" id="ARBA00023212"/>
    </source>
</evidence>
<dbReference type="Gene3D" id="1.20.5.4820">
    <property type="match status" value="1"/>
</dbReference>
<feature type="compositionally biased region" description="Pro residues" evidence="19">
    <location>
        <begin position="1915"/>
        <end position="1931"/>
    </location>
</feature>
<evidence type="ECO:0000259" key="20">
    <source>
        <dbReference type="PROSITE" id="PS50002"/>
    </source>
</evidence>
<dbReference type="SMART" id="SM00326">
    <property type="entry name" value="SH3"/>
    <property type="match status" value="1"/>
</dbReference>
<keyword evidence="16" id="KW-0479">Metal-binding</keyword>
<keyword evidence="3 17" id="KW-0728">SH3 domain</keyword>
<dbReference type="GO" id="GO:0016459">
    <property type="term" value="C:myosin complex"/>
    <property type="evidence" value="ECO:0007669"/>
    <property type="project" value="UniProtKB-KW"/>
</dbReference>
<keyword evidence="25" id="KW-1185">Reference proteome</keyword>
<feature type="compositionally biased region" description="Pro residues" evidence="19">
    <location>
        <begin position="1943"/>
        <end position="1952"/>
    </location>
</feature>
<evidence type="ECO:0000256" key="11">
    <source>
        <dbReference type="ARBA" id="ARBA00023123"/>
    </source>
</evidence>
<feature type="region of interest" description="Disordered" evidence="19">
    <location>
        <begin position="1897"/>
        <end position="1967"/>
    </location>
</feature>
<dbReference type="Gene3D" id="1.20.58.530">
    <property type="match status" value="1"/>
</dbReference>
<dbReference type="PROSITE" id="PS50002">
    <property type="entry name" value="SH3"/>
    <property type="match status" value="1"/>
</dbReference>
<evidence type="ECO:0000256" key="17">
    <source>
        <dbReference type="PROSITE-ProRule" id="PRU00192"/>
    </source>
</evidence>
<feature type="compositionally biased region" description="Low complexity" evidence="19">
    <location>
        <begin position="2124"/>
        <end position="2140"/>
    </location>
</feature>
<feature type="compositionally biased region" description="Pro residues" evidence="19">
    <location>
        <begin position="1834"/>
        <end position="1848"/>
    </location>
</feature>
<dbReference type="InterPro" id="IPR005162">
    <property type="entry name" value="Retrotrans_gag_dom"/>
</dbReference>
<feature type="region of interest" description="Disordered" evidence="19">
    <location>
        <begin position="1815"/>
        <end position="1854"/>
    </location>
</feature>
<keyword evidence="5" id="KW-0597">Phosphoprotein</keyword>
<dbReference type="GO" id="GO:0006897">
    <property type="term" value="P:endocytosis"/>
    <property type="evidence" value="ECO:0007669"/>
    <property type="project" value="TreeGrafter"/>
</dbReference>
<dbReference type="InterPro" id="IPR036028">
    <property type="entry name" value="SH3-like_dom_sf"/>
</dbReference>
<feature type="compositionally biased region" description="Polar residues" evidence="19">
    <location>
        <begin position="1897"/>
        <end position="1909"/>
    </location>
</feature>
<feature type="domain" description="Myosin motor" evidence="22">
    <location>
        <begin position="753"/>
        <end position="1432"/>
    </location>
</feature>
<evidence type="ECO:0000256" key="13">
    <source>
        <dbReference type="ARBA" id="ARBA00023203"/>
    </source>
</evidence>
<dbReference type="GO" id="GO:0000146">
    <property type="term" value="F:microfilament motor activity"/>
    <property type="evidence" value="ECO:0007669"/>
    <property type="project" value="TreeGrafter"/>
</dbReference>
<keyword evidence="4" id="KW-0963">Cytoplasm</keyword>
<name>A0A4S4L4N1_9AGAM</name>
<dbReference type="GO" id="GO:0051015">
    <property type="term" value="F:actin filament binding"/>
    <property type="evidence" value="ECO:0007669"/>
    <property type="project" value="TreeGrafter"/>
</dbReference>
<evidence type="ECO:0000256" key="2">
    <source>
        <dbReference type="ARBA" id="ARBA00008314"/>
    </source>
</evidence>
<evidence type="ECO:0000256" key="12">
    <source>
        <dbReference type="ARBA" id="ARBA00023175"/>
    </source>
</evidence>
<sequence>MQSADGIFLDNLLKKITSNEVSSAADYTRLTTLFTYSTPPSIRAKALVTLSSKCDLHRHSAQSPNNDDDTVTHNILQFFLPAVEQRLADVEEQHLLEVISFVTVLFAVDWRAGSTIFVRDGFQDSIMDALELYPSSDDLPIAIASILSSACGHKICRSVLSLQCSTWMEHTFHHTADNRLKAAVSLALLKASQGATTMKGVEAGLAADTNSMSAEKLDELFAALRDIVVDSCDGVNYISDALEALAYLTMMPVFKVRIVKDVALLKKLVFFRFSLQRKTLQKEGLRTTPFGLAVIIMNICTYPPRLSEEQAQIERLKRMVQPEASKIEQNLGHVSSVVELDNDADVRMRGKRLVDFGAIDLLVAIARATDSAATKMIVGKALLGLVEDKDNRGKVLQAGGAKTLMTLIYASQQTSETMLSNSLAKANVEFADLFSIQALAKLAITASPMQVFGPNEEVSVEAIKPFVYLLLHSSSTLLQTFEAMMALTNLSSASPELADRISQSEGLLSRVEFLLLEEHHLVRRAATELICNLVSSSENVYNKFSGDDCPDSGNLNQIKSRLHILIALADVEDEPTRLAASGALAVLTGSPTACKLILFLESEHHRVLLVLKQLIDPSSEEDCVVSKSVTVTPHSGLLHRGVVCVRNLFINTLDESARSKLANEAVDQRLLSALVKVVNSARPNRATETVLRPSIEALKWLTEFGEAFYTANMAPSKKAGKKGAAAPRKGATATGTTKFAKADWKEGFKKKQVGVSDMTLLTKISNESVNENLGKRWKNGDIYTYIGGVLISVNPFRDLGIYTDAVIESYRGKNRLEIPPHVYSIAEASYYNMNAYHENQCVIISGESGAGKTEAAKRIMQYIAAVSGGEDSSIQQIKDMVLATNPLLESFGCAKTLRNNNSSRHGKYLEIMFNERGEPIGAQITNYLLEKGRVVGQIDNERDFHIFYQFTKAASPEQREAFGLQGPEAYAYISQSGCLDVQDIDDVKDFSDTIKAMQVIGLSEHEQSEIFRMLAIILWLGNIQFAEKDDGNSQITDTGVTDFVAYLMETESGSVEKVMTTKVVETQRGGRRGSVYDVPLNPAQASSGRDALAKAIYNNLFEWIVSRINVSMKPQAATTQLIGILDIFGFEIFEDNSFEQLCINYVNEKLQQIFIELTLKTEQEEYVREQINWTPIKYFNNKVVCDLIEERRPPGIFAALNDACATAHADPTAADNSFVQRLSALSSNPHFDSRGSKFLVKHYAGDVMYNVSGMTDKNKDALVKDLLDLVAGCGNQFLQALFPNHPDPNSKKRPPTAGDRIKQSASALVENLMRAQPSYIRTIKPNQNRSSTEYDDKAVLHQIKYLGLQENIRVRRAGFAYRNTFEKVVERFYLLSPATSYAGDYIWQGDARSGCERILIDTGIAKEEWQMGVTKAFIKNPETLFALETMRDHYWHNMAARIQRAWRNYQRYRNECATRIQRFWKNNKESIVYAQVRDYGHSILSGRKERRRFSLLSYRRFIGDYLDVGGKSPLGEELREVCGIGSETVAFSSRIQLLVSKFGRSSKPSPRFLIMDGQAITNLERKIPLITIKSIAMSNLRDDWVALNCNVSEEGDPVFSCVFKTELATHLLQLTQASIGLLVGPAIDYSKKKDKRAQINFVTDESVPRDDLYKSHVVHVPSGEPPNSQSRPAAKRKAGVVRPITQGKLLRKGGPEKPQATSRPRPVAQALPGKSAAAPPSIRPTPAASAILAKSKVTTVSMSHGPPPPPPPPPGRPIALPPPPAEPEVSMYKAKFAFEGQEGEMTLIKEDIVELIEKDDNGWWLVKKDGQEGWAPSNYLDFVPPKPKDASASPPLPPAGRRPPPAPAPTSVAAMKSTAITTVKSVAADASAKPVSVFPGMMPSNGSATPWKKTIEVSNESSPVNSRPNSSLASKPPPVAAKPKLAPPPAGSKPKVPAKPSVPTAPRPPPSAPASASSLGNGSSKSPNPQLDLAAAALTQLSAYSLLCSTSYLVTVTAFGLTLAQAFLPADILTSRQPSSPQLNYQHQLPDQLDVPLGTTSTKFLKTQPGEKLDTTPGNRHNQIQPPHWFYLTNDPEDAAIHFEIAVPNYREIFEETRTPNPTPIQPTIELPTPPVSNIQQRQPQSTPLPHTPSTSTMPSHIPPSPQPAPTSLANMSTPNPTGEARLSKPNNFDGDKSYARRFLSSCQAYLSLNERIYNTDKSKIIFVLSFMQEKAAGDWATNRTTVALAPNPTTNTLTGFGTWVDFLNDFRNTFITTDDSADARRQLLNIKQTGTADDYNTQFRSLVTRSNISDKNALSEMYQQGLTRGLIQRIYARDKLPNTMEEWYQAASRADNLYRRLQALNATSTTTTSSTPRSTRFKNLFSTTTSSSPTPTNSPNRPKKLTPEEHEKCMKEGRCLACREVGHNARDCTKYKARTPTTIRQVAPDPAPTTPAPVAAEPAKPTSKAEIITHIRSLLQNAGDNVAEEVLMELDNTDF</sequence>
<comment type="similarity">
    <text evidence="2 18">Belongs to the TRAFAC class myosin-kinesin ATPase superfamily. Myosin family.</text>
</comment>
<dbReference type="InterPro" id="IPR010926">
    <property type="entry name" value="Myosin_TH1"/>
</dbReference>
<dbReference type="FunFam" id="1.10.10.820:FF:000001">
    <property type="entry name" value="Myosin heavy chain"/>
    <property type="match status" value="1"/>
</dbReference>
<dbReference type="PANTHER" id="PTHR13140:SF837">
    <property type="entry name" value="MYOSIN-3-RELATED"/>
    <property type="match status" value="1"/>
</dbReference>
<comment type="caution">
    <text evidence="24">The sequence shown here is derived from an EMBL/GenBank/DDBJ whole genome shotgun (WGS) entry which is preliminary data.</text>
</comment>
<evidence type="ECO:0000256" key="3">
    <source>
        <dbReference type="ARBA" id="ARBA00022443"/>
    </source>
</evidence>
<dbReference type="Gene3D" id="2.30.30.40">
    <property type="entry name" value="SH3 Domains"/>
    <property type="match status" value="1"/>
</dbReference>
<reference evidence="24 25" key="1">
    <citation type="submission" date="2019-02" db="EMBL/GenBank/DDBJ databases">
        <title>Genome sequencing of the rare red list fungi Phellinidium pouzarii.</title>
        <authorList>
            <person name="Buettner E."/>
            <person name="Kellner H."/>
        </authorList>
    </citation>
    <scope>NUCLEOTIDE SEQUENCE [LARGE SCALE GENOMIC DNA]</scope>
    <source>
        <strain evidence="24 25">DSM 108285</strain>
    </source>
</reference>
<dbReference type="EMBL" id="SGPK01000198">
    <property type="protein sequence ID" value="THH06396.1"/>
    <property type="molecule type" value="Genomic_DNA"/>
</dbReference>
<dbReference type="InterPro" id="IPR027417">
    <property type="entry name" value="P-loop_NTPase"/>
</dbReference>
<dbReference type="PROSITE" id="PS50158">
    <property type="entry name" value="ZF_CCHC"/>
    <property type="match status" value="1"/>
</dbReference>
<dbReference type="SUPFAM" id="SSF48371">
    <property type="entry name" value="ARM repeat"/>
    <property type="match status" value="1"/>
</dbReference>
<dbReference type="Pfam" id="PF14604">
    <property type="entry name" value="SH3_9"/>
    <property type="match status" value="1"/>
</dbReference>
<evidence type="ECO:0008006" key="26">
    <source>
        <dbReference type="Google" id="ProtNLM"/>
    </source>
</evidence>
<evidence type="ECO:0000256" key="15">
    <source>
        <dbReference type="ARBA" id="ARBA00025586"/>
    </source>
</evidence>
<feature type="region of interest" description="Disordered" evidence="19">
    <location>
        <begin position="2348"/>
        <end position="2390"/>
    </location>
</feature>
<keyword evidence="11 18" id="KW-0518">Myosin</keyword>
<feature type="region of interest" description="Disordered" evidence="19">
    <location>
        <begin position="1738"/>
        <end position="1766"/>
    </location>
</feature>
<evidence type="ECO:0000256" key="19">
    <source>
        <dbReference type="SAM" id="MobiDB-lite"/>
    </source>
</evidence>
<keyword evidence="12 18" id="KW-0505">Motor protein</keyword>
<dbReference type="GO" id="GO:0030479">
    <property type="term" value="C:actin cortical patch"/>
    <property type="evidence" value="ECO:0007669"/>
    <property type="project" value="UniProtKB-SubCell"/>
</dbReference>
<feature type="compositionally biased region" description="Low complexity" evidence="19">
    <location>
        <begin position="2367"/>
        <end position="2381"/>
    </location>
</feature>
<dbReference type="GO" id="GO:0016787">
    <property type="term" value="F:hydrolase activity"/>
    <property type="evidence" value="ECO:0007669"/>
    <property type="project" value="UniProtKB-KW"/>
</dbReference>
<feature type="domain" description="TH1" evidence="23">
    <location>
        <begin position="1490"/>
        <end position="1666"/>
    </location>
</feature>
<dbReference type="GO" id="GO:0051666">
    <property type="term" value="P:actin cortical patch localization"/>
    <property type="evidence" value="ECO:0007669"/>
    <property type="project" value="TreeGrafter"/>
</dbReference>
<dbReference type="Gene3D" id="1.10.10.820">
    <property type="match status" value="1"/>
</dbReference>
<dbReference type="GO" id="GO:0051286">
    <property type="term" value="C:cell tip"/>
    <property type="evidence" value="ECO:0007669"/>
    <property type="project" value="TreeGrafter"/>
</dbReference>
<keyword evidence="13 18" id="KW-0009">Actin-binding</keyword>
<feature type="compositionally biased region" description="Low complexity" evidence="19">
    <location>
        <begin position="1953"/>
        <end position="1967"/>
    </location>
</feature>
<keyword evidence="7" id="KW-0677">Repeat</keyword>
<dbReference type="Pfam" id="PF11701">
    <property type="entry name" value="UNC45-central"/>
    <property type="match status" value="1"/>
</dbReference>
<evidence type="ECO:0000259" key="21">
    <source>
        <dbReference type="PROSITE" id="PS50158"/>
    </source>
</evidence>
<keyword evidence="9" id="KW-0378">Hydrolase</keyword>
<feature type="compositionally biased region" description="Low complexity" evidence="19">
    <location>
        <begin position="2348"/>
        <end position="2359"/>
    </location>
</feature>
<dbReference type="SUPFAM" id="SSF57756">
    <property type="entry name" value="Retrovirus zinc finger-like domains"/>
    <property type="match status" value="1"/>
</dbReference>
<keyword evidence="6" id="KW-0507">mRNA processing</keyword>
<dbReference type="GO" id="GO:0007015">
    <property type="term" value="P:actin filament organization"/>
    <property type="evidence" value="ECO:0007669"/>
    <property type="project" value="TreeGrafter"/>
</dbReference>
<evidence type="ECO:0000256" key="7">
    <source>
        <dbReference type="ARBA" id="ARBA00022737"/>
    </source>
</evidence>
<dbReference type="OrthoDB" id="6108017at2759"/>
<evidence type="ECO:0000259" key="23">
    <source>
        <dbReference type="PROSITE" id="PS51757"/>
    </source>
</evidence>
<dbReference type="InterPro" id="IPR036961">
    <property type="entry name" value="Kinesin_motor_dom_sf"/>
</dbReference>
<dbReference type="InterPro" id="IPR001609">
    <property type="entry name" value="Myosin_head_motor_dom-like"/>
</dbReference>
<feature type="compositionally biased region" description="Low complexity" evidence="19">
    <location>
        <begin position="2437"/>
        <end position="2446"/>
    </location>
</feature>
<dbReference type="PANTHER" id="PTHR13140">
    <property type="entry name" value="MYOSIN"/>
    <property type="match status" value="1"/>
</dbReference>
<evidence type="ECO:0000256" key="1">
    <source>
        <dbReference type="ARBA" id="ARBA00004134"/>
    </source>
</evidence>
<evidence type="ECO:0000256" key="9">
    <source>
        <dbReference type="ARBA" id="ARBA00022801"/>
    </source>
</evidence>
<dbReference type="Pfam" id="PF00063">
    <property type="entry name" value="Myosin_head"/>
    <property type="match status" value="1"/>
</dbReference>
<evidence type="ECO:0000313" key="25">
    <source>
        <dbReference type="Proteomes" id="UP000308199"/>
    </source>
</evidence>
<feature type="region of interest" description="Actin-binding" evidence="18">
    <location>
        <begin position="1305"/>
        <end position="1327"/>
    </location>
</feature>
<dbReference type="PROSITE" id="PS51757">
    <property type="entry name" value="TH1"/>
    <property type="match status" value="1"/>
</dbReference>
<evidence type="ECO:0000313" key="24">
    <source>
        <dbReference type="EMBL" id="THH06396.1"/>
    </source>
</evidence>
<gene>
    <name evidence="24" type="ORF">EW145_g4112</name>
</gene>
<feature type="domain" description="CCHC-type" evidence="21">
    <location>
        <begin position="2399"/>
        <end position="2415"/>
    </location>
</feature>
<dbReference type="FunFam" id="1.20.58.530:FF:000007">
    <property type="entry name" value="Myosin IE"/>
    <property type="match status" value="1"/>
</dbReference>
<dbReference type="InterPro" id="IPR016024">
    <property type="entry name" value="ARM-type_fold"/>
</dbReference>
<feature type="domain" description="SH3" evidence="20">
    <location>
        <begin position="1767"/>
        <end position="1825"/>
    </location>
</feature>
<dbReference type="Pfam" id="PF06017">
    <property type="entry name" value="Myosin_TH1"/>
    <property type="match status" value="1"/>
</dbReference>
<evidence type="ECO:0000256" key="8">
    <source>
        <dbReference type="ARBA" id="ARBA00022741"/>
    </source>
</evidence>
<feature type="binding site" evidence="18">
    <location>
        <begin position="846"/>
        <end position="853"/>
    </location>
    <ligand>
        <name>ATP</name>
        <dbReference type="ChEBI" id="CHEBI:30616"/>
    </ligand>
</feature>
<dbReference type="SMART" id="SM00242">
    <property type="entry name" value="MYSc"/>
    <property type="match status" value="1"/>
</dbReference>
<dbReference type="Gene3D" id="1.20.120.720">
    <property type="entry name" value="Myosin VI head, motor domain, U50 subdomain"/>
    <property type="match status" value="1"/>
</dbReference>
<dbReference type="GO" id="GO:0008270">
    <property type="term" value="F:zinc ion binding"/>
    <property type="evidence" value="ECO:0007669"/>
    <property type="project" value="UniProtKB-KW"/>
</dbReference>
<evidence type="ECO:0000256" key="18">
    <source>
        <dbReference type="PROSITE-ProRule" id="PRU00782"/>
    </source>
</evidence>
<comment type="subcellular location">
    <subcellularLocation>
        <location evidence="1">Cytoplasm</location>
        <location evidence="1">Cytoskeleton</location>
        <location evidence="1">Actin patch</location>
    </subcellularLocation>
</comment>
<protein>
    <recommendedName>
        <fullName evidence="26">Myosin-1</fullName>
    </recommendedName>
</protein>
<dbReference type="GO" id="GO:0006397">
    <property type="term" value="P:mRNA processing"/>
    <property type="evidence" value="ECO:0007669"/>
    <property type="project" value="UniProtKB-KW"/>
</dbReference>
<keyword evidence="10 18" id="KW-0067">ATP-binding</keyword>
<dbReference type="InterPro" id="IPR036072">
    <property type="entry name" value="MYSc_Myo1"/>
</dbReference>
<feature type="region of interest" description="Disordered" evidence="19">
    <location>
        <begin position="2097"/>
        <end position="2173"/>
    </location>
</feature>
<dbReference type="SUPFAM" id="SSF52540">
    <property type="entry name" value="P-loop containing nucleoside triphosphate hydrolases"/>
    <property type="match status" value="1"/>
</dbReference>
<dbReference type="PROSITE" id="PS51456">
    <property type="entry name" value="MYOSIN_MOTOR"/>
    <property type="match status" value="1"/>
</dbReference>
<dbReference type="InterPro" id="IPR001452">
    <property type="entry name" value="SH3_domain"/>
</dbReference>
<organism evidence="24 25">
    <name type="scientific">Phellinidium pouzarii</name>
    <dbReference type="NCBI Taxonomy" id="167371"/>
    <lineage>
        <taxon>Eukaryota</taxon>
        <taxon>Fungi</taxon>
        <taxon>Dikarya</taxon>
        <taxon>Basidiomycota</taxon>
        <taxon>Agaricomycotina</taxon>
        <taxon>Agaricomycetes</taxon>
        <taxon>Hymenochaetales</taxon>
        <taxon>Hymenochaetaceae</taxon>
        <taxon>Phellinidium</taxon>
    </lineage>
</organism>
<comment type="function">
    <text evidence="15">Type-I myosin implicated in the organization of the actin cytoskeleton. Required for proper actin cytoskeleton polarization. At the cell cortex, assembles in patch-like structures together with proteins from the actin-polymerizing machinery and promotes actin assembly. Functions as actin nucleation-promoting factor (NPF) for the Arp2/3 complex.</text>
</comment>
<evidence type="ECO:0000256" key="4">
    <source>
        <dbReference type="ARBA" id="ARBA00022490"/>
    </source>
</evidence>
<evidence type="ECO:0000259" key="22">
    <source>
        <dbReference type="PROSITE" id="PS51456"/>
    </source>
</evidence>
<dbReference type="Gene3D" id="1.25.10.10">
    <property type="entry name" value="Leucine-rich Repeat Variant"/>
    <property type="match status" value="1"/>
</dbReference>
<dbReference type="GO" id="GO:0005886">
    <property type="term" value="C:plasma membrane"/>
    <property type="evidence" value="ECO:0007669"/>
    <property type="project" value="TreeGrafter"/>
</dbReference>
<keyword evidence="8 18" id="KW-0547">Nucleotide-binding</keyword>
<evidence type="ECO:0000256" key="16">
    <source>
        <dbReference type="PROSITE-ProRule" id="PRU00047"/>
    </source>
</evidence>
<feature type="compositionally biased region" description="Low complexity" evidence="19">
    <location>
        <begin position="1932"/>
        <end position="1942"/>
    </location>
</feature>